<dbReference type="InterPro" id="IPR006598">
    <property type="entry name" value="CAP10"/>
</dbReference>
<sequence length="521" mass="60046">MEDSVSSPPKSTSNQKKKSSDSFNSVVSSSLSSSKSNTSKFSATRASLILFILFICTLVLTRWTYISSLASSTGLFTFTMFSKKNNHEYPKRDEYLLNCTSSNMTITCPANYSPTFNLSFTSNETCPEYFRWIHEDLNTWKKKGITKEMVESLKDVAHFRLVIVNGTAYVKQYSKAFQTRDTYTFWGILQLLKLYPGRLPDLDFVFQCHDQASIKRNDHKGSNAAFAPPQFHYCADESTFDIVFPDWSFWGWPDINIKPWVPLKKDFEDGNAIKNWTSRQPYAFWKGNLHTGARLQLGQCNSVNNSNARIVNQNWHKEAAEGFRNSDLSKQCVHRYKIYMEGNAWSVSEKYILACDSMTLLINPRYYEFFTRSLIPMKHYWPINPKNLCKSIKFAVDWGNKYADKAQEIGKEGSNFIFDQIKMENVYDYMFHVLNEYSKLLKYKPTVPEGAIELCSEKFACSPMGLETTYKKETIVNGPSQRGPCQLPPPYDPQTLQSLRDRNAKIKEVVEMWEMAQMGSS</sequence>
<gene>
    <name evidence="5" type="primary">LOC110789322</name>
</gene>
<reference evidence="4" key="1">
    <citation type="journal article" date="2021" name="Nat. Commun.">
        <title>Genomic analyses provide insights into spinach domestication and the genetic basis of agronomic traits.</title>
        <authorList>
            <person name="Cai X."/>
            <person name="Sun X."/>
            <person name="Xu C."/>
            <person name="Sun H."/>
            <person name="Wang X."/>
            <person name="Ge C."/>
            <person name="Zhang Z."/>
            <person name="Wang Q."/>
            <person name="Fei Z."/>
            <person name="Jiao C."/>
            <person name="Wang Q."/>
        </authorList>
    </citation>
    <scope>NUCLEOTIDE SEQUENCE [LARGE SCALE GENOMIC DNA]</scope>
    <source>
        <strain evidence="4">cv. Varoflay</strain>
    </source>
</reference>
<evidence type="ECO:0000313" key="4">
    <source>
        <dbReference type="Proteomes" id="UP000813463"/>
    </source>
</evidence>
<evidence type="ECO:0000256" key="2">
    <source>
        <dbReference type="SAM" id="Phobius"/>
    </source>
</evidence>
<dbReference type="KEGG" id="soe:110789322"/>
<keyword evidence="2" id="KW-1133">Transmembrane helix</keyword>
<feature type="domain" description="Glycosyl transferase CAP10" evidence="3">
    <location>
        <begin position="198"/>
        <end position="444"/>
    </location>
</feature>
<dbReference type="RefSeq" id="XP_021849676.1">
    <property type="nucleotide sequence ID" value="XM_021993984.2"/>
</dbReference>
<evidence type="ECO:0000259" key="3">
    <source>
        <dbReference type="SMART" id="SM00672"/>
    </source>
</evidence>
<dbReference type="GeneID" id="110789322"/>
<evidence type="ECO:0000256" key="1">
    <source>
        <dbReference type="SAM" id="MobiDB-lite"/>
    </source>
</evidence>
<dbReference type="OrthoDB" id="202415at2759"/>
<dbReference type="PANTHER" id="PTHR12203">
    <property type="entry name" value="KDEL LYS-ASP-GLU-LEU CONTAINING - RELATED"/>
    <property type="match status" value="1"/>
</dbReference>
<accession>A0A9R0II94</accession>
<dbReference type="Pfam" id="PF05686">
    <property type="entry name" value="Glyco_transf_90"/>
    <property type="match status" value="1"/>
</dbReference>
<keyword evidence="2" id="KW-0472">Membrane</keyword>
<proteinExistence type="predicted"/>
<dbReference type="AlphaFoldDB" id="A0A9R0II94"/>
<keyword evidence="4" id="KW-1185">Reference proteome</keyword>
<dbReference type="PANTHER" id="PTHR12203:SF99">
    <property type="entry name" value="OS04G0534100 PROTEIN"/>
    <property type="match status" value="1"/>
</dbReference>
<feature type="transmembrane region" description="Helical" evidence="2">
    <location>
        <begin position="46"/>
        <end position="65"/>
    </location>
</feature>
<feature type="compositionally biased region" description="Polar residues" evidence="1">
    <location>
        <begin position="1"/>
        <end position="14"/>
    </location>
</feature>
<keyword evidence="2" id="KW-0812">Transmembrane</keyword>
<feature type="region of interest" description="Disordered" evidence="1">
    <location>
        <begin position="1"/>
        <end position="24"/>
    </location>
</feature>
<name>A0A9R0II94_SPIOL</name>
<dbReference type="SMART" id="SM00672">
    <property type="entry name" value="CAP10"/>
    <property type="match status" value="1"/>
</dbReference>
<organism evidence="4 5">
    <name type="scientific">Spinacia oleracea</name>
    <name type="common">Spinach</name>
    <dbReference type="NCBI Taxonomy" id="3562"/>
    <lineage>
        <taxon>Eukaryota</taxon>
        <taxon>Viridiplantae</taxon>
        <taxon>Streptophyta</taxon>
        <taxon>Embryophyta</taxon>
        <taxon>Tracheophyta</taxon>
        <taxon>Spermatophyta</taxon>
        <taxon>Magnoliopsida</taxon>
        <taxon>eudicotyledons</taxon>
        <taxon>Gunneridae</taxon>
        <taxon>Pentapetalae</taxon>
        <taxon>Caryophyllales</taxon>
        <taxon>Chenopodiaceae</taxon>
        <taxon>Chenopodioideae</taxon>
        <taxon>Anserineae</taxon>
        <taxon>Spinacia</taxon>
    </lineage>
</organism>
<evidence type="ECO:0000313" key="5">
    <source>
        <dbReference type="RefSeq" id="XP_021849676.1"/>
    </source>
</evidence>
<dbReference type="Proteomes" id="UP000813463">
    <property type="component" value="Chromosome 2"/>
</dbReference>
<protein>
    <recommendedName>
        <fullName evidence="3">Glycosyl transferase CAP10 domain-containing protein</fullName>
    </recommendedName>
</protein>
<dbReference type="InterPro" id="IPR051091">
    <property type="entry name" value="O-Glucosyltr/Glycosyltrsf_90"/>
</dbReference>
<reference evidence="5" key="2">
    <citation type="submission" date="2025-08" db="UniProtKB">
        <authorList>
            <consortium name="RefSeq"/>
        </authorList>
    </citation>
    <scope>IDENTIFICATION</scope>
    <source>
        <tissue evidence="5">Leaf</tissue>
    </source>
</reference>